<keyword evidence="14" id="KW-1185">Reference proteome</keyword>
<evidence type="ECO:0000256" key="2">
    <source>
        <dbReference type="ARBA" id="ARBA00008226"/>
    </source>
</evidence>
<comment type="catalytic activity">
    <reaction evidence="10 11">
        <text>tRNA(Lys) + L-lysine + ATP = L-lysyl-tRNA(Lys) + AMP + diphosphate</text>
        <dbReference type="Rhea" id="RHEA:20792"/>
        <dbReference type="Rhea" id="RHEA-COMP:9696"/>
        <dbReference type="Rhea" id="RHEA-COMP:9697"/>
        <dbReference type="ChEBI" id="CHEBI:30616"/>
        <dbReference type="ChEBI" id="CHEBI:32551"/>
        <dbReference type="ChEBI" id="CHEBI:33019"/>
        <dbReference type="ChEBI" id="CHEBI:78442"/>
        <dbReference type="ChEBI" id="CHEBI:78529"/>
        <dbReference type="ChEBI" id="CHEBI:456215"/>
        <dbReference type="EC" id="6.1.1.6"/>
    </reaction>
</comment>
<sequence>MSQKWSQTCRRVCMLQRISNRTTNLNSRNIATSTSCKAKRSQSLAEADSRPVKDVRQMEFQSYNLNPYPRLATPPSTAPMTSISSIKQKWETTLEKAQKADHTVTLTGRITSKRESSNKLVFYDVTCDGHTMQVVVSRATYQGSPEAFAQINKTLCRGDIIAVSGVPGKTNHGQLSIYATERLNLLSPCLHDIPKTKLNDAGKRFRNRHVDLLTNPDAIQTLRTRAQIIKFIRQFLDSRGFLEVETPVLATLAGGANAKPFVTVANALDMEMQLRIAPELYLKQLVIGGLDRVYEIGKQFRNEGIDADHNPEFTTCEYYQAYGNLEGLLTDTETMLRTMVEDVCGTHQIKTRDGTMIDFSKPFRRINVIEELEQKTKQPLPNLEDADAVTKLLSICREQNIHVPQPHTVSRILDKLISGLIEPECIHPTFLLGHPLVMSPLAKDAVDERGRNIAARFELFVGTRELINAYEELNDPDEQRKRFLRQQQDRIDGDGEAQMADHRFCDALEYGLPPTAGWGMGVDRVVQLLTENNHIREVLAFPVVRNE</sequence>
<dbReference type="EMBL" id="JAEPRA010000002">
    <property type="protein sequence ID" value="KAG2188639.1"/>
    <property type="molecule type" value="Genomic_DNA"/>
</dbReference>
<dbReference type="InterPro" id="IPR004365">
    <property type="entry name" value="NA-bd_OB_tRNA"/>
</dbReference>
<keyword evidence="5" id="KW-0436">Ligase</keyword>
<dbReference type="HAMAP" id="MF_00252">
    <property type="entry name" value="Lys_tRNA_synth_class2"/>
    <property type="match status" value="1"/>
</dbReference>
<gene>
    <name evidence="13" type="ORF">INT44_001394</name>
</gene>
<evidence type="ECO:0000313" key="14">
    <source>
        <dbReference type="Proteomes" id="UP000612746"/>
    </source>
</evidence>
<feature type="domain" description="Aminoacyl-transfer RNA synthetases class-II family profile" evidence="12">
    <location>
        <begin position="222"/>
        <end position="542"/>
    </location>
</feature>
<accession>A0A8H7Q911</accession>
<dbReference type="InterPro" id="IPR045864">
    <property type="entry name" value="aa-tRNA-synth_II/BPL/LPL"/>
</dbReference>
<dbReference type="CDD" id="cd04322">
    <property type="entry name" value="LysRS_N"/>
    <property type="match status" value="1"/>
</dbReference>
<name>A0A8H7Q911_9FUNG</name>
<keyword evidence="7" id="KW-0067">ATP-binding</keyword>
<dbReference type="Gene3D" id="2.40.50.140">
    <property type="entry name" value="Nucleic acid-binding proteins"/>
    <property type="match status" value="1"/>
</dbReference>
<protein>
    <recommendedName>
        <fullName evidence="11">Lysine--tRNA ligase</fullName>
        <ecNumber evidence="11">6.1.1.6</ecNumber>
    </recommendedName>
    <alternativeName>
        <fullName evidence="11">Lysyl-tRNA synthetase</fullName>
    </alternativeName>
</protein>
<evidence type="ECO:0000256" key="4">
    <source>
        <dbReference type="ARBA" id="ARBA00022490"/>
    </source>
</evidence>
<dbReference type="SUPFAM" id="SSF55681">
    <property type="entry name" value="Class II aaRS and biotin synthetases"/>
    <property type="match status" value="1"/>
</dbReference>
<evidence type="ECO:0000313" key="13">
    <source>
        <dbReference type="EMBL" id="KAG2188639.1"/>
    </source>
</evidence>
<keyword evidence="6" id="KW-0547">Nucleotide-binding</keyword>
<evidence type="ECO:0000256" key="10">
    <source>
        <dbReference type="ARBA" id="ARBA00048573"/>
    </source>
</evidence>
<evidence type="ECO:0000256" key="5">
    <source>
        <dbReference type="ARBA" id="ARBA00022598"/>
    </source>
</evidence>
<dbReference type="EC" id="6.1.1.6" evidence="11"/>
<keyword evidence="9" id="KW-0030">Aminoacyl-tRNA synthetase</keyword>
<dbReference type="InterPro" id="IPR002313">
    <property type="entry name" value="Lys-tRNA-ligase_II"/>
</dbReference>
<keyword evidence="8" id="KW-0648">Protein biosynthesis</keyword>
<dbReference type="GO" id="GO:0005524">
    <property type="term" value="F:ATP binding"/>
    <property type="evidence" value="ECO:0007669"/>
    <property type="project" value="UniProtKB-KW"/>
</dbReference>
<dbReference type="PRINTS" id="PR00982">
    <property type="entry name" value="TRNASYNTHLYS"/>
</dbReference>
<dbReference type="Pfam" id="PF00152">
    <property type="entry name" value="tRNA-synt_2"/>
    <property type="match status" value="1"/>
</dbReference>
<dbReference type="SUPFAM" id="SSF50249">
    <property type="entry name" value="Nucleic acid-binding proteins"/>
    <property type="match status" value="1"/>
</dbReference>
<dbReference type="InterPro" id="IPR012340">
    <property type="entry name" value="NA-bd_OB-fold"/>
</dbReference>
<dbReference type="OrthoDB" id="21243at2759"/>
<dbReference type="InterPro" id="IPR044136">
    <property type="entry name" value="Lys-tRNA-ligase_II_N"/>
</dbReference>
<dbReference type="Pfam" id="PF01336">
    <property type="entry name" value="tRNA_anti-codon"/>
    <property type="match status" value="1"/>
</dbReference>
<evidence type="ECO:0000256" key="11">
    <source>
        <dbReference type="RuleBase" id="RU003748"/>
    </source>
</evidence>
<dbReference type="GO" id="GO:0005829">
    <property type="term" value="C:cytosol"/>
    <property type="evidence" value="ECO:0007669"/>
    <property type="project" value="TreeGrafter"/>
</dbReference>
<organism evidence="13 14">
    <name type="scientific">Umbelopsis vinacea</name>
    <dbReference type="NCBI Taxonomy" id="44442"/>
    <lineage>
        <taxon>Eukaryota</taxon>
        <taxon>Fungi</taxon>
        <taxon>Fungi incertae sedis</taxon>
        <taxon>Mucoromycota</taxon>
        <taxon>Mucoromycotina</taxon>
        <taxon>Umbelopsidomycetes</taxon>
        <taxon>Umbelopsidales</taxon>
        <taxon>Umbelopsidaceae</taxon>
        <taxon>Umbelopsis</taxon>
    </lineage>
</organism>
<dbReference type="InterPro" id="IPR018149">
    <property type="entry name" value="Lys-tRNA-synth_II_C"/>
</dbReference>
<dbReference type="PROSITE" id="PS50862">
    <property type="entry name" value="AA_TRNA_LIGASE_II"/>
    <property type="match status" value="1"/>
</dbReference>
<reference evidence="13" key="1">
    <citation type="submission" date="2020-12" db="EMBL/GenBank/DDBJ databases">
        <title>Metabolic potential, ecology and presence of endohyphal bacteria is reflected in genomic diversity of Mucoromycotina.</title>
        <authorList>
            <person name="Muszewska A."/>
            <person name="Okrasinska A."/>
            <person name="Steczkiewicz K."/>
            <person name="Drgas O."/>
            <person name="Orlowska M."/>
            <person name="Perlinska-Lenart U."/>
            <person name="Aleksandrzak-Piekarczyk T."/>
            <person name="Szatraj K."/>
            <person name="Zielenkiewicz U."/>
            <person name="Pilsyk S."/>
            <person name="Malc E."/>
            <person name="Mieczkowski P."/>
            <person name="Kruszewska J.S."/>
            <person name="Biernat P."/>
            <person name="Pawlowska J."/>
        </authorList>
    </citation>
    <scope>NUCLEOTIDE SEQUENCE</scope>
    <source>
        <strain evidence="13">WA0000051536</strain>
    </source>
</reference>
<dbReference type="PANTHER" id="PTHR42918:SF5">
    <property type="entry name" value="LYSINE--TRNA LIGASE, MITOCHONDRIAL"/>
    <property type="match status" value="1"/>
</dbReference>
<dbReference type="GO" id="GO:0004824">
    <property type="term" value="F:lysine-tRNA ligase activity"/>
    <property type="evidence" value="ECO:0007669"/>
    <property type="project" value="UniProtKB-EC"/>
</dbReference>
<dbReference type="InterPro" id="IPR004364">
    <property type="entry name" value="Aa-tRNA-synt_II"/>
</dbReference>
<dbReference type="GO" id="GO:0000049">
    <property type="term" value="F:tRNA binding"/>
    <property type="evidence" value="ECO:0007669"/>
    <property type="project" value="TreeGrafter"/>
</dbReference>
<evidence type="ECO:0000256" key="9">
    <source>
        <dbReference type="ARBA" id="ARBA00023146"/>
    </source>
</evidence>
<dbReference type="Gene3D" id="3.30.930.10">
    <property type="entry name" value="Bira Bifunctional Protein, Domain 2"/>
    <property type="match status" value="1"/>
</dbReference>
<evidence type="ECO:0000256" key="8">
    <source>
        <dbReference type="ARBA" id="ARBA00022917"/>
    </source>
</evidence>
<dbReference type="AlphaFoldDB" id="A0A8H7Q911"/>
<evidence type="ECO:0000259" key="12">
    <source>
        <dbReference type="PROSITE" id="PS50862"/>
    </source>
</evidence>
<evidence type="ECO:0000256" key="6">
    <source>
        <dbReference type="ARBA" id="ARBA00022741"/>
    </source>
</evidence>
<evidence type="ECO:0000256" key="3">
    <source>
        <dbReference type="ARBA" id="ARBA00011738"/>
    </source>
</evidence>
<comment type="subunit">
    <text evidence="3">Homodimer.</text>
</comment>
<comment type="caution">
    <text evidence="13">The sequence shown here is derived from an EMBL/GenBank/DDBJ whole genome shotgun (WGS) entry which is preliminary data.</text>
</comment>
<proteinExistence type="inferred from homology"/>
<dbReference type="InterPro" id="IPR006195">
    <property type="entry name" value="aa-tRNA-synth_II"/>
</dbReference>
<dbReference type="NCBIfam" id="NF001756">
    <property type="entry name" value="PRK00484.1"/>
    <property type="match status" value="1"/>
</dbReference>
<evidence type="ECO:0000256" key="7">
    <source>
        <dbReference type="ARBA" id="ARBA00022840"/>
    </source>
</evidence>
<dbReference type="PANTHER" id="PTHR42918">
    <property type="entry name" value="LYSYL-TRNA SYNTHETASE"/>
    <property type="match status" value="1"/>
</dbReference>
<dbReference type="NCBIfam" id="TIGR00499">
    <property type="entry name" value="lysS_bact"/>
    <property type="match status" value="1"/>
</dbReference>
<evidence type="ECO:0000256" key="1">
    <source>
        <dbReference type="ARBA" id="ARBA00004496"/>
    </source>
</evidence>
<comment type="similarity">
    <text evidence="2">Belongs to the class-II aminoacyl-tRNA synthetase family.</text>
</comment>
<dbReference type="CDD" id="cd00775">
    <property type="entry name" value="LysRS_core"/>
    <property type="match status" value="1"/>
</dbReference>
<dbReference type="FunFam" id="3.30.930.10:FF:000238">
    <property type="entry name" value="Lysine--tRNA ligase"/>
    <property type="match status" value="1"/>
</dbReference>
<dbReference type="GO" id="GO:0006430">
    <property type="term" value="P:lysyl-tRNA aminoacylation"/>
    <property type="evidence" value="ECO:0007669"/>
    <property type="project" value="InterPro"/>
</dbReference>
<keyword evidence="4" id="KW-0963">Cytoplasm</keyword>
<comment type="subcellular location">
    <subcellularLocation>
        <location evidence="1">Cytoplasm</location>
    </subcellularLocation>
</comment>
<dbReference type="Proteomes" id="UP000612746">
    <property type="component" value="Unassembled WGS sequence"/>
</dbReference>